<accession>A0AAV7SPP8</accession>
<dbReference type="AlphaFoldDB" id="A0AAV7SPP8"/>
<proteinExistence type="predicted"/>
<evidence type="ECO:0000313" key="1">
    <source>
        <dbReference type="EMBL" id="KAJ1166081.1"/>
    </source>
</evidence>
<dbReference type="EMBL" id="JANPWB010000008">
    <property type="protein sequence ID" value="KAJ1166081.1"/>
    <property type="molecule type" value="Genomic_DNA"/>
</dbReference>
<reference evidence="1" key="1">
    <citation type="journal article" date="2022" name="bioRxiv">
        <title>Sequencing and chromosome-scale assembly of the giantPleurodeles waltlgenome.</title>
        <authorList>
            <person name="Brown T."/>
            <person name="Elewa A."/>
            <person name="Iarovenko S."/>
            <person name="Subramanian E."/>
            <person name="Araus A.J."/>
            <person name="Petzold A."/>
            <person name="Susuki M."/>
            <person name="Suzuki K.-i.T."/>
            <person name="Hayashi T."/>
            <person name="Toyoda A."/>
            <person name="Oliveira C."/>
            <person name="Osipova E."/>
            <person name="Leigh N.D."/>
            <person name="Simon A."/>
            <person name="Yun M.H."/>
        </authorList>
    </citation>
    <scope>NUCLEOTIDE SEQUENCE</scope>
    <source>
        <strain evidence="1">20211129_DDA</strain>
        <tissue evidence="1">Liver</tissue>
    </source>
</reference>
<comment type="caution">
    <text evidence="1">The sequence shown here is derived from an EMBL/GenBank/DDBJ whole genome shotgun (WGS) entry which is preliminary data.</text>
</comment>
<evidence type="ECO:0000313" key="2">
    <source>
        <dbReference type="Proteomes" id="UP001066276"/>
    </source>
</evidence>
<protein>
    <submittedName>
        <fullName evidence="1">Uncharacterized protein</fullName>
    </submittedName>
</protein>
<organism evidence="1 2">
    <name type="scientific">Pleurodeles waltl</name>
    <name type="common">Iberian ribbed newt</name>
    <dbReference type="NCBI Taxonomy" id="8319"/>
    <lineage>
        <taxon>Eukaryota</taxon>
        <taxon>Metazoa</taxon>
        <taxon>Chordata</taxon>
        <taxon>Craniata</taxon>
        <taxon>Vertebrata</taxon>
        <taxon>Euteleostomi</taxon>
        <taxon>Amphibia</taxon>
        <taxon>Batrachia</taxon>
        <taxon>Caudata</taxon>
        <taxon>Salamandroidea</taxon>
        <taxon>Salamandridae</taxon>
        <taxon>Pleurodelinae</taxon>
        <taxon>Pleurodeles</taxon>
    </lineage>
</organism>
<keyword evidence="2" id="KW-1185">Reference proteome</keyword>
<gene>
    <name evidence="1" type="ORF">NDU88_006491</name>
</gene>
<dbReference type="Proteomes" id="UP001066276">
    <property type="component" value="Chromosome 4_2"/>
</dbReference>
<sequence length="109" mass="11403">MAVASFPGLSEDRLPGTVALYIWRRGGLNHRHGGECRAEHGLISIHGGAPARGVDLVDSRGHVLRVSGASACFGRQTMSQAGIKVGICEATAFRAALETHGCALALEHC</sequence>
<name>A0AAV7SPP8_PLEWA</name>